<dbReference type="GO" id="GO:0048791">
    <property type="term" value="P:calcium ion-regulated exocytosis of neurotransmitter"/>
    <property type="evidence" value="ECO:0007669"/>
    <property type="project" value="TreeGrafter"/>
</dbReference>
<evidence type="ECO:0000256" key="2">
    <source>
        <dbReference type="ARBA" id="ARBA00022737"/>
    </source>
</evidence>
<dbReference type="Ensembl" id="ENSVURT00010017544.1">
    <property type="protein sequence ID" value="ENSVURP00010015430.1"/>
    <property type="gene ID" value="ENSVURG00010011832.1"/>
</dbReference>
<dbReference type="SMART" id="SM00239">
    <property type="entry name" value="C2"/>
    <property type="match status" value="2"/>
</dbReference>
<feature type="domain" description="C2" evidence="4">
    <location>
        <begin position="136"/>
        <end position="264"/>
    </location>
</feature>
<dbReference type="Pfam" id="PF00168">
    <property type="entry name" value="C2"/>
    <property type="match status" value="2"/>
</dbReference>
<dbReference type="GO" id="GO:0005886">
    <property type="term" value="C:plasma membrane"/>
    <property type="evidence" value="ECO:0007669"/>
    <property type="project" value="TreeGrafter"/>
</dbReference>
<dbReference type="SUPFAM" id="SSF49562">
    <property type="entry name" value="C2 domain (Calcium/lipid-binding domain, CaLB)"/>
    <property type="match status" value="2"/>
</dbReference>
<dbReference type="GeneTree" id="ENSGT00940000160892"/>
<dbReference type="PANTHER" id="PTHR10024:SF249">
    <property type="entry name" value="SYNAPTOTAGMIN-8"/>
    <property type="match status" value="1"/>
</dbReference>
<feature type="region of interest" description="Disordered" evidence="3">
    <location>
        <begin position="1"/>
        <end position="20"/>
    </location>
</feature>
<evidence type="ECO:0000259" key="4">
    <source>
        <dbReference type="PROSITE" id="PS50004"/>
    </source>
</evidence>
<name>A0A4X2L1C2_VOMUR</name>
<keyword evidence="6" id="KW-1185">Reference proteome</keyword>
<dbReference type="InterPro" id="IPR035892">
    <property type="entry name" value="C2_domain_sf"/>
</dbReference>
<dbReference type="GO" id="GO:0031045">
    <property type="term" value="C:dense core granule"/>
    <property type="evidence" value="ECO:0007669"/>
    <property type="project" value="TreeGrafter"/>
</dbReference>
<dbReference type="STRING" id="29139.ENSVURP00010015430"/>
<keyword evidence="2" id="KW-0677">Repeat</keyword>
<evidence type="ECO:0000313" key="5">
    <source>
        <dbReference type="Ensembl" id="ENSVURP00010015430.1"/>
    </source>
</evidence>
<dbReference type="Gene3D" id="2.60.40.150">
    <property type="entry name" value="C2 domain"/>
    <property type="match status" value="2"/>
</dbReference>
<dbReference type="PROSITE" id="PS50004">
    <property type="entry name" value="C2"/>
    <property type="match status" value="2"/>
</dbReference>
<dbReference type="InterPro" id="IPR001565">
    <property type="entry name" value="Synaptotagmin"/>
</dbReference>
<protein>
    <recommendedName>
        <fullName evidence="4">C2 domain-containing protein</fullName>
    </recommendedName>
</protein>
<evidence type="ECO:0000256" key="1">
    <source>
        <dbReference type="ARBA" id="ARBA00006996"/>
    </source>
</evidence>
<comment type="similarity">
    <text evidence="1">Belongs to the synaptotagmin family.</text>
</comment>
<reference evidence="5" key="3">
    <citation type="submission" date="2025-09" db="UniProtKB">
        <authorList>
            <consortium name="Ensembl"/>
        </authorList>
    </citation>
    <scope>IDENTIFICATION</scope>
</reference>
<evidence type="ECO:0000313" key="6">
    <source>
        <dbReference type="Proteomes" id="UP000314987"/>
    </source>
</evidence>
<sequence>YGGGGEGASARPRLRPSPSPQLRVGLKQAADLKAPQAAGVIDPYARIYLTSDPQKIHETKVHRQTLSPVFNESCVFQVSQAELPEAMLVIQVLDFHRFSPHASVGELLIPLGTSDLHHVLEQWYELGPPGRAQQEQMGELCLSLRYVPSTGRLTVVVLEARGLRQGLAGFYVKVQLLLNRKKWKRKTSVKGNTSSPYFNEAFTFPVPFSQIQKVDLLVSLWGRSSMSRGEPLGKLLLGCRATGHQLHHWSDMLAHARRPIAQWHRLQCSEEVGKALQLKKGLRLPLPGS</sequence>
<dbReference type="GO" id="GO:0000149">
    <property type="term" value="F:SNARE binding"/>
    <property type="evidence" value="ECO:0007669"/>
    <property type="project" value="TreeGrafter"/>
</dbReference>
<dbReference type="GO" id="GO:0048488">
    <property type="term" value="P:synaptic vesicle endocytosis"/>
    <property type="evidence" value="ECO:0007669"/>
    <property type="project" value="TreeGrafter"/>
</dbReference>
<dbReference type="OMA" id="ECWYQLG"/>
<dbReference type="GO" id="GO:0005544">
    <property type="term" value="F:calcium-dependent phospholipid binding"/>
    <property type="evidence" value="ECO:0007669"/>
    <property type="project" value="TreeGrafter"/>
</dbReference>
<dbReference type="GO" id="GO:0005509">
    <property type="term" value="F:calcium ion binding"/>
    <property type="evidence" value="ECO:0007669"/>
    <property type="project" value="TreeGrafter"/>
</dbReference>
<evidence type="ECO:0000256" key="3">
    <source>
        <dbReference type="SAM" id="MobiDB-lite"/>
    </source>
</evidence>
<dbReference type="GO" id="GO:0001786">
    <property type="term" value="F:phosphatidylserine binding"/>
    <property type="evidence" value="ECO:0007669"/>
    <property type="project" value="TreeGrafter"/>
</dbReference>
<dbReference type="AlphaFoldDB" id="A0A4X2L1C2"/>
<dbReference type="Proteomes" id="UP000314987">
    <property type="component" value="Unassembled WGS sequence"/>
</dbReference>
<proteinExistence type="inferred from homology"/>
<dbReference type="GO" id="GO:0030424">
    <property type="term" value="C:axon"/>
    <property type="evidence" value="ECO:0007669"/>
    <property type="project" value="TreeGrafter"/>
</dbReference>
<dbReference type="GO" id="GO:0030276">
    <property type="term" value="F:clathrin binding"/>
    <property type="evidence" value="ECO:0007669"/>
    <property type="project" value="TreeGrafter"/>
</dbReference>
<reference evidence="6" key="1">
    <citation type="submission" date="2018-12" db="EMBL/GenBank/DDBJ databases">
        <authorList>
            <person name="Yazar S."/>
        </authorList>
    </citation>
    <scope>NUCLEOTIDE SEQUENCE [LARGE SCALE GENOMIC DNA]</scope>
</reference>
<dbReference type="PANTHER" id="PTHR10024">
    <property type="entry name" value="SYNAPTOTAGMIN"/>
    <property type="match status" value="1"/>
</dbReference>
<reference evidence="5" key="2">
    <citation type="submission" date="2025-08" db="UniProtKB">
        <authorList>
            <consortium name="Ensembl"/>
        </authorList>
    </citation>
    <scope>IDENTIFICATION</scope>
</reference>
<accession>A0A4X2L1C2</accession>
<dbReference type="InterPro" id="IPR000008">
    <property type="entry name" value="C2_dom"/>
</dbReference>
<dbReference type="PRINTS" id="PR00399">
    <property type="entry name" value="SYNAPTOTAGMN"/>
</dbReference>
<dbReference type="GO" id="GO:0030672">
    <property type="term" value="C:synaptic vesicle membrane"/>
    <property type="evidence" value="ECO:0007669"/>
    <property type="project" value="TreeGrafter"/>
</dbReference>
<dbReference type="FunFam" id="2.60.40.150:FF:000182">
    <property type="entry name" value="Synaptotagmin 8"/>
    <property type="match status" value="1"/>
</dbReference>
<feature type="domain" description="C2" evidence="4">
    <location>
        <begin position="2"/>
        <end position="124"/>
    </location>
</feature>
<organism evidence="5 6">
    <name type="scientific">Vombatus ursinus</name>
    <name type="common">Common wombat</name>
    <dbReference type="NCBI Taxonomy" id="29139"/>
    <lineage>
        <taxon>Eukaryota</taxon>
        <taxon>Metazoa</taxon>
        <taxon>Chordata</taxon>
        <taxon>Craniata</taxon>
        <taxon>Vertebrata</taxon>
        <taxon>Euteleostomi</taxon>
        <taxon>Mammalia</taxon>
        <taxon>Metatheria</taxon>
        <taxon>Diprotodontia</taxon>
        <taxon>Vombatidae</taxon>
        <taxon>Vombatus</taxon>
    </lineage>
</organism>